<protein>
    <submittedName>
        <fullName evidence="7">Predicted arabinose efflux permease, MFS family</fullName>
    </submittedName>
</protein>
<reference evidence="8" key="1">
    <citation type="submission" date="2016-11" db="EMBL/GenBank/DDBJ databases">
        <authorList>
            <person name="Varghese N."/>
            <person name="Submissions S."/>
        </authorList>
    </citation>
    <scope>NUCLEOTIDE SEQUENCE [LARGE SCALE GENOMIC DNA]</scope>
    <source>
        <strain evidence="8">GAS401</strain>
    </source>
</reference>
<dbReference type="GO" id="GO:0016020">
    <property type="term" value="C:membrane"/>
    <property type="evidence" value="ECO:0007669"/>
    <property type="project" value="UniProtKB-SubCell"/>
</dbReference>
<dbReference type="PANTHER" id="PTHR23539:SF1">
    <property type="entry name" value="MAJOR FACILITATOR SUPERFAMILY (MFS) PROFILE DOMAIN-CONTAINING PROTEIN"/>
    <property type="match status" value="1"/>
</dbReference>
<evidence type="ECO:0000256" key="4">
    <source>
        <dbReference type="ARBA" id="ARBA00023136"/>
    </source>
</evidence>
<keyword evidence="3 5" id="KW-1133">Transmembrane helix</keyword>
<feature type="transmembrane region" description="Helical" evidence="5">
    <location>
        <begin position="378"/>
        <end position="399"/>
    </location>
</feature>
<dbReference type="AlphaFoldDB" id="A0A1M7TK76"/>
<dbReference type="Gene3D" id="1.20.1250.20">
    <property type="entry name" value="MFS general substrate transporter like domains"/>
    <property type="match status" value="2"/>
</dbReference>
<evidence type="ECO:0000256" key="2">
    <source>
        <dbReference type="ARBA" id="ARBA00022692"/>
    </source>
</evidence>
<feature type="domain" description="Major facilitator superfamily (MFS) profile" evidence="6">
    <location>
        <begin position="214"/>
        <end position="441"/>
    </location>
</feature>
<evidence type="ECO:0000256" key="5">
    <source>
        <dbReference type="SAM" id="Phobius"/>
    </source>
</evidence>
<dbReference type="InterPro" id="IPR036259">
    <property type="entry name" value="MFS_trans_sf"/>
</dbReference>
<dbReference type="GO" id="GO:0022857">
    <property type="term" value="F:transmembrane transporter activity"/>
    <property type="evidence" value="ECO:0007669"/>
    <property type="project" value="InterPro"/>
</dbReference>
<keyword evidence="8" id="KW-1185">Reference proteome</keyword>
<keyword evidence="4 5" id="KW-0472">Membrane</keyword>
<evidence type="ECO:0000259" key="6">
    <source>
        <dbReference type="PROSITE" id="PS50850"/>
    </source>
</evidence>
<feature type="transmembrane region" description="Helical" evidence="5">
    <location>
        <begin position="222"/>
        <end position="244"/>
    </location>
</feature>
<proteinExistence type="predicted"/>
<organism evidence="7 8">
    <name type="scientific">Bradyrhizobium erythrophlei</name>
    <dbReference type="NCBI Taxonomy" id="1437360"/>
    <lineage>
        <taxon>Bacteria</taxon>
        <taxon>Pseudomonadati</taxon>
        <taxon>Pseudomonadota</taxon>
        <taxon>Alphaproteobacteria</taxon>
        <taxon>Hyphomicrobiales</taxon>
        <taxon>Nitrobacteraceae</taxon>
        <taxon>Bradyrhizobium</taxon>
    </lineage>
</organism>
<dbReference type="PROSITE" id="PS00216">
    <property type="entry name" value="SUGAR_TRANSPORT_1"/>
    <property type="match status" value="1"/>
</dbReference>
<comment type="subcellular location">
    <subcellularLocation>
        <location evidence="1">Membrane</location>
        <topology evidence="1">Multi-pass membrane protein</topology>
    </subcellularLocation>
</comment>
<dbReference type="PROSITE" id="PS50850">
    <property type="entry name" value="MFS"/>
    <property type="match status" value="1"/>
</dbReference>
<gene>
    <name evidence="7" type="ORF">SAMN05444170_1913</name>
</gene>
<evidence type="ECO:0000256" key="1">
    <source>
        <dbReference type="ARBA" id="ARBA00004141"/>
    </source>
</evidence>
<evidence type="ECO:0000256" key="3">
    <source>
        <dbReference type="ARBA" id="ARBA00022989"/>
    </source>
</evidence>
<dbReference type="InterPro" id="IPR005829">
    <property type="entry name" value="Sugar_transporter_CS"/>
</dbReference>
<dbReference type="InterPro" id="IPR020846">
    <property type="entry name" value="MFS_dom"/>
</dbReference>
<keyword evidence="2 5" id="KW-0812">Transmembrane</keyword>
<evidence type="ECO:0000313" key="8">
    <source>
        <dbReference type="Proteomes" id="UP000184096"/>
    </source>
</evidence>
<feature type="transmembrane region" description="Helical" evidence="5">
    <location>
        <begin position="312"/>
        <end position="338"/>
    </location>
</feature>
<name>A0A1M7TK76_9BRAD</name>
<dbReference type="SUPFAM" id="SSF103473">
    <property type="entry name" value="MFS general substrate transporter"/>
    <property type="match status" value="1"/>
</dbReference>
<dbReference type="Pfam" id="PF07690">
    <property type="entry name" value="MFS_1"/>
    <property type="match status" value="1"/>
</dbReference>
<evidence type="ECO:0000313" key="7">
    <source>
        <dbReference type="EMBL" id="SHN71038.1"/>
    </source>
</evidence>
<sequence>MRQADKHVERKLDALNFFLADVRDGLGPYLAIYLLTERKWDEASIGEVMSLAALAGILAQTPAGALIDRSRAKRSWMVAAAIGVTAGSLTLPFTDQFIPVAATQVLAHAAGSIFAPGVAALSLGIVGISAFARRIGRNEAFNHAGNATGAAIAGLSAYFYGPVTVFWLIAAMALASVLATLSIPREAIDDDVARGLDHTNADDPAPHDQPSGYRVLLTCRPLLIFAVATALFHFSNAAMLPLVGQKLALVNRNLGTTLMSVCIIAAQIVMVPFAILVGKKADAWGRKPIFAAALAVLMLRGALYPVSDNPYWLLSVQLLDGVGAGIFGALFPLVVADLTHGTGHFNVSQGAIATATGIGAALSTGVAGFIVVHAGYDAAFLFLAAVAGIGLGLFAALMPETAPYQGRIRKTSNSDAARVMSPREPARERPVPGRTLYVCFS</sequence>
<feature type="transmembrane region" description="Helical" evidence="5">
    <location>
        <begin position="256"/>
        <end position="277"/>
    </location>
</feature>
<feature type="transmembrane region" description="Helical" evidence="5">
    <location>
        <begin position="76"/>
        <end position="93"/>
    </location>
</feature>
<dbReference type="RefSeq" id="WP_244553223.1">
    <property type="nucleotide sequence ID" value="NZ_LT670849.1"/>
</dbReference>
<feature type="transmembrane region" description="Helical" evidence="5">
    <location>
        <begin position="289"/>
        <end position="306"/>
    </location>
</feature>
<accession>A0A1M7TK76</accession>
<feature type="transmembrane region" description="Helical" evidence="5">
    <location>
        <begin position="350"/>
        <end position="372"/>
    </location>
</feature>
<dbReference type="EMBL" id="LT670849">
    <property type="protein sequence ID" value="SHN71038.1"/>
    <property type="molecule type" value="Genomic_DNA"/>
</dbReference>
<dbReference type="PANTHER" id="PTHR23539">
    <property type="entry name" value="MFS TRANSPORTER"/>
    <property type="match status" value="1"/>
</dbReference>
<dbReference type="InterPro" id="IPR011701">
    <property type="entry name" value="MFS"/>
</dbReference>
<feature type="transmembrane region" description="Helical" evidence="5">
    <location>
        <begin position="105"/>
        <end position="128"/>
    </location>
</feature>
<dbReference type="Proteomes" id="UP000184096">
    <property type="component" value="Chromosome I"/>
</dbReference>